<reference evidence="12" key="2">
    <citation type="journal article" date="2022" name="Front. Microbiol.">
        <title>Comparative Genomic Analysis Revealed Distinct Molecular Components and Organization of CO2-Concentrating Mechanism in Thermophilic Cyanobacteria.</title>
        <authorList>
            <person name="Tang J."/>
            <person name="Zhou H."/>
            <person name="Yao D."/>
            <person name="Riaz S."/>
            <person name="You D."/>
            <person name="Klepacz-Smolka A."/>
            <person name="Daroch M."/>
        </authorList>
    </citation>
    <scope>NUCLEOTIDE SEQUENCE [LARGE SCALE GENOMIC DNA]</scope>
    <source>
        <strain evidence="12">PCC 6715</strain>
    </source>
</reference>
<accession>A0A2D2Q5A4</accession>
<dbReference type="AlphaFoldDB" id="A0A2D2Q5A4"/>
<dbReference type="NCBIfam" id="TIGR02532">
    <property type="entry name" value="IV_pilin_GFxxxE"/>
    <property type="match status" value="1"/>
</dbReference>
<evidence type="ECO:0000256" key="6">
    <source>
        <dbReference type="ARBA" id="ARBA00022989"/>
    </source>
</evidence>
<keyword evidence="8" id="KW-0175">Coiled coil</keyword>
<evidence type="ECO:0000256" key="5">
    <source>
        <dbReference type="ARBA" id="ARBA00022692"/>
    </source>
</evidence>
<dbReference type="InterPro" id="IPR045584">
    <property type="entry name" value="Pilin-like"/>
</dbReference>
<keyword evidence="2" id="KW-1003">Cell membrane</keyword>
<protein>
    <recommendedName>
        <fullName evidence="10">General secretion pathway GspH domain-containing protein</fullName>
    </recommendedName>
</protein>
<keyword evidence="6 9" id="KW-1133">Transmembrane helix</keyword>
<evidence type="ECO:0000259" key="10">
    <source>
        <dbReference type="Pfam" id="PF12019"/>
    </source>
</evidence>
<proteinExistence type="predicted"/>
<evidence type="ECO:0000256" key="1">
    <source>
        <dbReference type="ARBA" id="ARBA00004377"/>
    </source>
</evidence>
<evidence type="ECO:0000256" key="2">
    <source>
        <dbReference type="ARBA" id="ARBA00022475"/>
    </source>
</evidence>
<keyword evidence="4" id="KW-0997">Cell inner membrane</keyword>
<evidence type="ECO:0000256" key="7">
    <source>
        <dbReference type="ARBA" id="ARBA00023136"/>
    </source>
</evidence>
<dbReference type="RefSeq" id="WP_099799749.1">
    <property type="nucleotide sequence ID" value="NZ_CP018092.1"/>
</dbReference>
<dbReference type="GO" id="GO:0015628">
    <property type="term" value="P:protein secretion by the type II secretion system"/>
    <property type="evidence" value="ECO:0007669"/>
    <property type="project" value="InterPro"/>
</dbReference>
<feature type="coiled-coil region" evidence="8">
    <location>
        <begin position="42"/>
        <end position="69"/>
    </location>
</feature>
<sequence>MLLFAGRPLNRGLTLVEMLAVFAVVAILIAVALPSFQYWLDTQRVNQDLEKLAGALREAQREAMRRNQTCHVTIPTGSQPTISGNPAHCLPMGARQLEHTTLRRGSGMATVRFGFQGRASTSGTTVIALNRNPTLQRCLVIAPGLGIMRTGIYAPTDTTGYTSSNCRTS</sequence>
<dbReference type="EMBL" id="CP018092">
    <property type="protein sequence ID" value="ATS19417.1"/>
    <property type="molecule type" value="Genomic_DNA"/>
</dbReference>
<dbReference type="Pfam" id="PF12019">
    <property type="entry name" value="GspH"/>
    <property type="match status" value="1"/>
</dbReference>
<dbReference type="GO" id="GO:0005886">
    <property type="term" value="C:plasma membrane"/>
    <property type="evidence" value="ECO:0007669"/>
    <property type="project" value="UniProtKB-SubCell"/>
</dbReference>
<feature type="domain" description="General secretion pathway GspH" evidence="10">
    <location>
        <begin position="50"/>
        <end position="143"/>
    </location>
</feature>
<dbReference type="InterPro" id="IPR022346">
    <property type="entry name" value="T2SS_GspH"/>
</dbReference>
<dbReference type="InterPro" id="IPR012902">
    <property type="entry name" value="N_methyl_site"/>
</dbReference>
<gene>
    <name evidence="11" type="ORF">BRW62_12535</name>
</gene>
<dbReference type="SUPFAM" id="SSF54523">
    <property type="entry name" value="Pili subunits"/>
    <property type="match status" value="1"/>
</dbReference>
<dbReference type="Pfam" id="PF07963">
    <property type="entry name" value="N_methyl"/>
    <property type="match status" value="1"/>
</dbReference>
<dbReference type="GO" id="GO:0015627">
    <property type="term" value="C:type II protein secretion system complex"/>
    <property type="evidence" value="ECO:0007669"/>
    <property type="project" value="InterPro"/>
</dbReference>
<feature type="transmembrane region" description="Helical" evidence="9">
    <location>
        <begin position="12"/>
        <end position="40"/>
    </location>
</feature>
<dbReference type="PROSITE" id="PS00409">
    <property type="entry name" value="PROKAR_NTER_METHYL"/>
    <property type="match status" value="1"/>
</dbReference>
<evidence type="ECO:0000256" key="3">
    <source>
        <dbReference type="ARBA" id="ARBA00022481"/>
    </source>
</evidence>
<keyword evidence="3" id="KW-0488">Methylation</keyword>
<evidence type="ECO:0000256" key="8">
    <source>
        <dbReference type="SAM" id="Coils"/>
    </source>
</evidence>
<keyword evidence="5 9" id="KW-0812">Transmembrane</keyword>
<dbReference type="OrthoDB" id="428628at2"/>
<evidence type="ECO:0000313" key="12">
    <source>
        <dbReference type="Proteomes" id="UP000231057"/>
    </source>
</evidence>
<comment type="subcellular location">
    <subcellularLocation>
        <location evidence="1">Cell inner membrane</location>
        <topology evidence="1">Single-pass membrane protein</topology>
    </subcellularLocation>
</comment>
<name>A0A2D2Q5A4_PARLV</name>
<organism evidence="11 12">
    <name type="scientific">Parathermosynechococcus lividus PCC 6715</name>
    <dbReference type="NCBI Taxonomy" id="1917166"/>
    <lineage>
        <taxon>Bacteria</taxon>
        <taxon>Bacillati</taxon>
        <taxon>Cyanobacteriota</taxon>
        <taxon>Cyanophyceae</taxon>
        <taxon>Acaryochloridales</taxon>
        <taxon>Thermosynechococcaceae</taxon>
        <taxon>Parathermosynechococcus</taxon>
    </lineage>
</organism>
<reference evidence="11 12" key="1">
    <citation type="submission" date="2016-11" db="EMBL/GenBank/DDBJ databases">
        <title>Complete genome sequence of thermophilic cyanobacteria strain Synechococcus sp. PCC6715.</title>
        <authorList>
            <person name="Tang J."/>
            <person name="Daroch M."/>
            <person name="Liang Y."/>
            <person name="Jiang D."/>
            <person name="Shah M."/>
        </authorList>
    </citation>
    <scope>NUCLEOTIDE SEQUENCE [LARGE SCALE GENOMIC DNA]</scope>
    <source>
        <strain evidence="11 12">PCC 6715</strain>
    </source>
</reference>
<keyword evidence="7 9" id="KW-0472">Membrane</keyword>
<evidence type="ECO:0000313" key="11">
    <source>
        <dbReference type="EMBL" id="ATS19417.1"/>
    </source>
</evidence>
<dbReference type="Gene3D" id="3.30.700.10">
    <property type="entry name" value="Glycoprotein, Type 4 Pilin"/>
    <property type="match status" value="1"/>
</dbReference>
<dbReference type="KEGG" id="slw:BRW62_12535"/>
<evidence type="ECO:0000256" key="4">
    <source>
        <dbReference type="ARBA" id="ARBA00022519"/>
    </source>
</evidence>
<evidence type="ECO:0000256" key="9">
    <source>
        <dbReference type="SAM" id="Phobius"/>
    </source>
</evidence>
<dbReference type="Proteomes" id="UP000231057">
    <property type="component" value="Chromosome"/>
</dbReference>
<keyword evidence="12" id="KW-1185">Reference proteome</keyword>